<dbReference type="AlphaFoldDB" id="A0A0F5K2Q4"/>
<dbReference type="NCBIfam" id="TIGR02037">
    <property type="entry name" value="degP_htrA_DO"/>
    <property type="match status" value="1"/>
</dbReference>
<evidence type="ECO:0000256" key="10">
    <source>
        <dbReference type="ARBA" id="ARBA00022801"/>
    </source>
</evidence>
<protein>
    <recommendedName>
        <fullName evidence="5">Probable periplasmic serine endoprotease DegP-like</fullName>
        <ecNumber evidence="4">3.4.21.107</ecNumber>
    </recommendedName>
    <alternativeName>
        <fullName evidence="13">Protease Do</fullName>
    </alternativeName>
</protein>
<feature type="region of interest" description="Disordered" evidence="16">
    <location>
        <begin position="44"/>
        <end position="76"/>
    </location>
</feature>
<organism evidence="18 19">
    <name type="scientific">Robbsia andropogonis</name>
    <dbReference type="NCBI Taxonomy" id="28092"/>
    <lineage>
        <taxon>Bacteria</taxon>
        <taxon>Pseudomonadati</taxon>
        <taxon>Pseudomonadota</taxon>
        <taxon>Betaproteobacteria</taxon>
        <taxon>Burkholderiales</taxon>
        <taxon>Burkholderiaceae</taxon>
        <taxon>Robbsia</taxon>
    </lineage>
</organism>
<keyword evidence="9" id="KW-0574">Periplasm</keyword>
<name>A0A0F5K2Q4_9BURK</name>
<dbReference type="CDD" id="cd10839">
    <property type="entry name" value="cpPDZ1_DegP-like"/>
    <property type="match status" value="1"/>
</dbReference>
<dbReference type="GO" id="GO:0004252">
    <property type="term" value="F:serine-type endopeptidase activity"/>
    <property type="evidence" value="ECO:0007669"/>
    <property type="project" value="InterPro"/>
</dbReference>
<sequence>MAGARLVPNVIPGAPPMLLLPDFASLVDRVGPAVVNIRTTQRVPVNTTARRSRRGSADDGSSGDGGDSAARTSPSDDMSEFFKRFFGIPLPPGMFGNNGGQGAAPGDNAPSEVERDNGVGSGFILSADGYVMTNAHVVQGADAIYVALTDRRQYKARLIGVDKLTDVAVVKIDAKNLPTVAIGDSSQVRVGEWVLAIGSPFGLENTVTAGIVSAKSRYTGEYLPFIQTDVAVNPGNSGGPLIDLQGNVIGINSQIYSNSGGFMGISFSIPIDEAMRVANQLEKSGVVTRGRIGVMIGPVTSDVAEALGLPRAEGALVTGTVPDSPARKGGLLPGDIILNYDGRAIDQYGELPRMVGAATPGTDAPLTVWRKGRTRTLTVTVAQQENATVAEGAATRPDASQSRSLTSNPLGLRVADLTDAQARTIGSHNGVQVLSSEGPSLAAGIMKGDIVLRVGDTDITDQQQFDALALRQSGDRPVALLVQRADLATFVPVVPRAPRR</sequence>
<evidence type="ECO:0000256" key="5">
    <source>
        <dbReference type="ARBA" id="ARBA00013958"/>
    </source>
</evidence>
<keyword evidence="6" id="KW-0645">Protease</keyword>
<gene>
    <name evidence="18" type="ORF">WM40_08485</name>
</gene>
<dbReference type="PANTHER" id="PTHR22939:SF130">
    <property type="entry name" value="PERIPLASMIC SERINE ENDOPROTEASE DEGP-LIKE-RELATED"/>
    <property type="match status" value="1"/>
</dbReference>
<evidence type="ECO:0000256" key="14">
    <source>
        <dbReference type="PIRSR" id="PIRSR611782-1"/>
    </source>
</evidence>
<evidence type="ECO:0000256" key="12">
    <source>
        <dbReference type="ARBA" id="ARBA00023016"/>
    </source>
</evidence>
<dbReference type="Pfam" id="PF13180">
    <property type="entry name" value="PDZ_2"/>
    <property type="match status" value="1"/>
</dbReference>
<proteinExistence type="inferred from homology"/>
<reference evidence="18 19" key="1">
    <citation type="submission" date="2015-03" db="EMBL/GenBank/DDBJ databases">
        <title>Draft Genome Sequence of Burkholderia andropogonis type strain ICMP2807, isolated from Sorghum bicolor.</title>
        <authorList>
            <person name="Lopes-Santos L."/>
            <person name="Castro D.B."/>
            <person name="Ottoboni L.M."/>
            <person name="Park D."/>
            <person name="Weirc B.S."/>
            <person name="Destefano S.A."/>
        </authorList>
    </citation>
    <scope>NUCLEOTIDE SEQUENCE [LARGE SCALE GENOMIC DNA]</scope>
    <source>
        <strain evidence="18 19">ICMP2807</strain>
    </source>
</reference>
<dbReference type="InterPro" id="IPR011782">
    <property type="entry name" value="Pept_S1C_Do"/>
</dbReference>
<dbReference type="InterPro" id="IPR001940">
    <property type="entry name" value="Peptidase_S1C"/>
</dbReference>
<evidence type="ECO:0000313" key="18">
    <source>
        <dbReference type="EMBL" id="KKB64139.1"/>
    </source>
</evidence>
<keyword evidence="8" id="KW-0677">Repeat</keyword>
<feature type="active site" description="Charge relay system" evidence="14">
    <location>
        <position position="166"/>
    </location>
</feature>
<comment type="subcellular location">
    <subcellularLocation>
        <location evidence="2">Periplasm</location>
    </subcellularLocation>
</comment>
<dbReference type="PANTHER" id="PTHR22939">
    <property type="entry name" value="SERINE PROTEASE FAMILY S1C HTRA-RELATED"/>
    <property type="match status" value="1"/>
</dbReference>
<evidence type="ECO:0000256" key="6">
    <source>
        <dbReference type="ARBA" id="ARBA00022670"/>
    </source>
</evidence>
<evidence type="ECO:0000256" key="1">
    <source>
        <dbReference type="ARBA" id="ARBA00001772"/>
    </source>
</evidence>
<feature type="binding site" evidence="15">
    <location>
        <begin position="235"/>
        <end position="237"/>
    </location>
    <ligand>
        <name>substrate</name>
    </ligand>
</feature>
<evidence type="ECO:0000256" key="3">
    <source>
        <dbReference type="ARBA" id="ARBA00010541"/>
    </source>
</evidence>
<evidence type="ECO:0000256" key="8">
    <source>
        <dbReference type="ARBA" id="ARBA00022737"/>
    </source>
</evidence>
<dbReference type="GO" id="GO:0042597">
    <property type="term" value="C:periplasmic space"/>
    <property type="evidence" value="ECO:0007669"/>
    <property type="project" value="UniProtKB-SubCell"/>
</dbReference>
<evidence type="ECO:0000256" key="15">
    <source>
        <dbReference type="PIRSR" id="PIRSR611782-2"/>
    </source>
</evidence>
<feature type="active site" description="Charge relay system" evidence="14">
    <location>
        <position position="237"/>
    </location>
</feature>
<dbReference type="Pfam" id="PF13365">
    <property type="entry name" value="Trypsin_2"/>
    <property type="match status" value="1"/>
</dbReference>
<dbReference type="GO" id="GO:0006508">
    <property type="term" value="P:proteolysis"/>
    <property type="evidence" value="ECO:0007669"/>
    <property type="project" value="UniProtKB-KW"/>
</dbReference>
<comment type="catalytic activity">
    <reaction evidence="1">
        <text>Acts on substrates that are at least partially unfolded. The cleavage site P1 residue is normally between a pair of hydrophobic residues, such as Val-|-Val.</text>
        <dbReference type="EC" id="3.4.21.107"/>
    </reaction>
</comment>
<evidence type="ECO:0000256" key="9">
    <source>
        <dbReference type="ARBA" id="ARBA00022764"/>
    </source>
</evidence>
<dbReference type="STRING" id="28092.WM40_08485"/>
<dbReference type="PRINTS" id="PR00834">
    <property type="entry name" value="PROTEASES2C"/>
</dbReference>
<dbReference type="Gene3D" id="2.40.10.10">
    <property type="entry name" value="Trypsin-like serine proteases"/>
    <property type="match status" value="2"/>
</dbReference>
<dbReference type="InterPro" id="IPR001478">
    <property type="entry name" value="PDZ"/>
</dbReference>
<evidence type="ECO:0000256" key="2">
    <source>
        <dbReference type="ARBA" id="ARBA00004418"/>
    </source>
</evidence>
<evidence type="ECO:0000256" key="16">
    <source>
        <dbReference type="SAM" id="MobiDB-lite"/>
    </source>
</evidence>
<evidence type="ECO:0000256" key="4">
    <source>
        <dbReference type="ARBA" id="ARBA00013035"/>
    </source>
</evidence>
<comment type="caution">
    <text evidence="18">The sequence shown here is derived from an EMBL/GenBank/DDBJ whole genome shotgun (WGS) entry which is preliminary data.</text>
</comment>
<dbReference type="SMART" id="SM00228">
    <property type="entry name" value="PDZ"/>
    <property type="match status" value="2"/>
</dbReference>
<keyword evidence="19" id="KW-1185">Reference proteome</keyword>
<keyword evidence="12" id="KW-0346">Stress response</keyword>
<keyword evidence="7" id="KW-0732">Signal</keyword>
<dbReference type="InterPro" id="IPR036034">
    <property type="entry name" value="PDZ_sf"/>
</dbReference>
<dbReference type="EMBL" id="LAQU01000006">
    <property type="protein sequence ID" value="KKB64139.1"/>
    <property type="molecule type" value="Genomic_DNA"/>
</dbReference>
<evidence type="ECO:0000259" key="17">
    <source>
        <dbReference type="PROSITE" id="PS50106"/>
    </source>
</evidence>
<evidence type="ECO:0000256" key="11">
    <source>
        <dbReference type="ARBA" id="ARBA00022825"/>
    </source>
</evidence>
<comment type="similarity">
    <text evidence="3">Belongs to the peptidase S1C family.</text>
</comment>
<dbReference type="InterPro" id="IPR043504">
    <property type="entry name" value="Peptidase_S1_PA_chymotrypsin"/>
</dbReference>
<dbReference type="PATRIC" id="fig|28092.6.peg.2006"/>
<evidence type="ECO:0000313" key="19">
    <source>
        <dbReference type="Proteomes" id="UP000033618"/>
    </source>
</evidence>
<dbReference type="EC" id="3.4.21.107" evidence="4"/>
<feature type="binding site" evidence="15">
    <location>
        <position position="166"/>
    </location>
    <ligand>
        <name>substrate</name>
    </ligand>
</feature>
<keyword evidence="10" id="KW-0378">Hydrolase</keyword>
<accession>A0A0F5K2Q4</accession>
<evidence type="ECO:0000256" key="7">
    <source>
        <dbReference type="ARBA" id="ARBA00022729"/>
    </source>
</evidence>
<evidence type="ECO:0000256" key="13">
    <source>
        <dbReference type="ARBA" id="ARBA00032850"/>
    </source>
</evidence>
<feature type="active site" description="Charge relay system" evidence="14">
    <location>
        <position position="136"/>
    </location>
</feature>
<dbReference type="Proteomes" id="UP000033618">
    <property type="component" value="Unassembled WGS sequence"/>
</dbReference>
<dbReference type="SUPFAM" id="SSF50156">
    <property type="entry name" value="PDZ domain-like"/>
    <property type="match status" value="2"/>
</dbReference>
<feature type="domain" description="PDZ" evidence="17">
    <location>
        <begin position="398"/>
        <end position="486"/>
    </location>
</feature>
<dbReference type="InterPro" id="IPR009003">
    <property type="entry name" value="Peptidase_S1_PA"/>
</dbReference>
<feature type="domain" description="PDZ" evidence="17">
    <location>
        <begin position="288"/>
        <end position="345"/>
    </location>
</feature>
<dbReference type="Gene3D" id="2.30.42.10">
    <property type="match status" value="2"/>
</dbReference>
<keyword evidence="11" id="KW-0720">Serine protease</keyword>
<dbReference type="SUPFAM" id="SSF50494">
    <property type="entry name" value="Trypsin-like serine proteases"/>
    <property type="match status" value="1"/>
</dbReference>
<feature type="binding site" evidence="15">
    <location>
        <position position="136"/>
    </location>
    <ligand>
        <name>substrate</name>
    </ligand>
</feature>
<dbReference type="PROSITE" id="PS50106">
    <property type="entry name" value="PDZ"/>
    <property type="match status" value="2"/>
</dbReference>